<evidence type="ECO:0008006" key="4">
    <source>
        <dbReference type="Google" id="ProtNLM"/>
    </source>
</evidence>
<organism evidence="2 3">
    <name type="scientific">Mycolicibacterium vaccae ATCC 25954</name>
    <dbReference type="NCBI Taxonomy" id="1194972"/>
    <lineage>
        <taxon>Bacteria</taxon>
        <taxon>Bacillati</taxon>
        <taxon>Actinomycetota</taxon>
        <taxon>Actinomycetes</taxon>
        <taxon>Mycobacteriales</taxon>
        <taxon>Mycobacteriaceae</taxon>
        <taxon>Mycolicibacterium</taxon>
    </lineage>
</organism>
<dbReference type="HOGENOM" id="CLU_144758_0_0_11"/>
<keyword evidence="1" id="KW-0812">Transmembrane</keyword>
<reference evidence="2 3" key="1">
    <citation type="journal article" date="2012" name="J. Bacteriol.">
        <title>Complete Genome Sequence of Mycobacterium vaccae Type Strain ATCC 25954.</title>
        <authorList>
            <person name="Ho Y.S."/>
            <person name="Adroub S.A."/>
            <person name="Abadi M."/>
            <person name="Al Alwan B."/>
            <person name="Alkhateeb R."/>
            <person name="Gao G."/>
            <person name="Ragab A."/>
            <person name="Ali S."/>
            <person name="van Soolingen D."/>
            <person name="Bitter W."/>
            <person name="Pain A."/>
            <person name="Abdallah A.M."/>
        </authorList>
    </citation>
    <scope>NUCLEOTIDE SEQUENCE [LARGE SCALE GENOMIC DNA]</scope>
    <source>
        <strain evidence="2 3">ATCC 25954</strain>
    </source>
</reference>
<dbReference type="Proteomes" id="UP000006072">
    <property type="component" value="Unassembled WGS sequence"/>
</dbReference>
<feature type="transmembrane region" description="Helical" evidence="1">
    <location>
        <begin position="92"/>
        <end position="111"/>
    </location>
</feature>
<feature type="transmembrane region" description="Helical" evidence="1">
    <location>
        <begin position="117"/>
        <end position="139"/>
    </location>
</feature>
<dbReference type="PATRIC" id="fig|1194972.3.peg.3961"/>
<proteinExistence type="predicted"/>
<evidence type="ECO:0000313" key="3">
    <source>
        <dbReference type="Proteomes" id="UP000006072"/>
    </source>
</evidence>
<accession>K0UPT9</accession>
<dbReference type="RefSeq" id="WP_003930820.1">
    <property type="nucleotide sequence ID" value="NZ_JH814691.1"/>
</dbReference>
<comment type="caution">
    <text evidence="2">The sequence shown here is derived from an EMBL/GenBank/DDBJ whole genome shotgun (WGS) entry which is preliminary data.</text>
</comment>
<sequence length="142" mass="14303">MTAHVGQRLSLLAFGVLMVGAAAVRADGYALPAAGAALAAVAVSAWVRPMAGAAVLLTVLTVALAEPAPMFTVLAGLAAAVYLVLCHTEPTAPTMFFAVGFACAAAVAVLLPVQVPWLPLAAPLALLAVYLLALSPFAARQR</sequence>
<feature type="transmembrane region" description="Helical" evidence="1">
    <location>
        <begin position="55"/>
        <end position="85"/>
    </location>
</feature>
<evidence type="ECO:0000313" key="2">
    <source>
        <dbReference type="EMBL" id="EJZ07025.1"/>
    </source>
</evidence>
<gene>
    <name evidence="2" type="ORF">MVAC_19888</name>
</gene>
<name>K0UPT9_MYCVA</name>
<dbReference type="EMBL" id="ALQA01000048">
    <property type="protein sequence ID" value="EJZ07025.1"/>
    <property type="molecule type" value="Genomic_DNA"/>
</dbReference>
<keyword evidence="1" id="KW-1133">Transmembrane helix</keyword>
<evidence type="ECO:0000256" key="1">
    <source>
        <dbReference type="SAM" id="Phobius"/>
    </source>
</evidence>
<dbReference type="AlphaFoldDB" id="K0UPT9"/>
<keyword evidence="3" id="KW-1185">Reference proteome</keyword>
<protein>
    <recommendedName>
        <fullName evidence="4">Integral membrane protein</fullName>
    </recommendedName>
</protein>
<keyword evidence="1" id="KW-0472">Membrane</keyword>